<evidence type="ECO:0000313" key="1">
    <source>
        <dbReference type="EMBL" id="PTD25488.1"/>
    </source>
</evidence>
<name>A0A2T4I5T4_9SPHN</name>
<dbReference type="Pfam" id="PF20084">
    <property type="entry name" value="TrbK"/>
    <property type="match status" value="1"/>
</dbReference>
<sequence length="82" mass="8762">MSEAGKIALCAVLAGLMLAVAIASALRSPAKDQRAPATVLAPEALAADPDLRRCRIITMPDAGCEAAWEARRRHFFGSDDRR</sequence>
<accession>A0A2T4I5T4</accession>
<proteinExistence type="predicted"/>
<dbReference type="RefSeq" id="WP_107394271.1">
    <property type="nucleotide sequence ID" value="NZ_PHHF01000024.1"/>
</dbReference>
<reference evidence="1 2" key="1">
    <citation type="submission" date="2017-11" db="EMBL/GenBank/DDBJ databases">
        <title>Sphingomonas oleivorans sp. nov., isolated from oil-contaminated soil.</title>
        <authorList>
            <person name="Wang L."/>
            <person name="Chen L."/>
        </authorList>
    </citation>
    <scope>NUCLEOTIDE SEQUENCE [LARGE SCALE GENOMIC DNA]</scope>
    <source>
        <strain evidence="1 2">K101</strain>
    </source>
</reference>
<dbReference type="InterPro" id="IPR027587">
    <property type="entry name" value="TrbK"/>
</dbReference>
<comment type="caution">
    <text evidence="1">The sequence shown here is derived from an EMBL/GenBank/DDBJ whole genome shotgun (WGS) entry which is preliminary data.</text>
</comment>
<dbReference type="AlphaFoldDB" id="A0A2T4I5T4"/>
<gene>
    <name evidence="1" type="ORF">CV103_05800</name>
</gene>
<protein>
    <recommendedName>
        <fullName evidence="3">Conjugal transfer protein TrbK</fullName>
    </recommendedName>
</protein>
<dbReference type="NCBIfam" id="TIGR04360">
    <property type="entry name" value="other_trbK"/>
    <property type="match status" value="1"/>
</dbReference>
<dbReference type="Proteomes" id="UP000241206">
    <property type="component" value="Unassembled WGS sequence"/>
</dbReference>
<keyword evidence="2" id="KW-1185">Reference proteome</keyword>
<evidence type="ECO:0008006" key="3">
    <source>
        <dbReference type="Google" id="ProtNLM"/>
    </source>
</evidence>
<dbReference type="EMBL" id="PHHF01000024">
    <property type="protein sequence ID" value="PTD25488.1"/>
    <property type="molecule type" value="Genomic_DNA"/>
</dbReference>
<evidence type="ECO:0000313" key="2">
    <source>
        <dbReference type="Proteomes" id="UP000241206"/>
    </source>
</evidence>
<organism evidence="1 2">
    <name type="scientific">Edaphosphingomonas fennica</name>
    <dbReference type="NCBI Taxonomy" id="114404"/>
    <lineage>
        <taxon>Bacteria</taxon>
        <taxon>Pseudomonadati</taxon>
        <taxon>Pseudomonadota</taxon>
        <taxon>Alphaproteobacteria</taxon>
        <taxon>Sphingomonadales</taxon>
        <taxon>Rhizorhabdaceae</taxon>
        <taxon>Edaphosphingomonas</taxon>
    </lineage>
</organism>